<dbReference type="InterPro" id="IPR047549">
    <property type="entry name" value="BICC1_KH-I_rpt1"/>
</dbReference>
<evidence type="ECO:0000256" key="2">
    <source>
        <dbReference type="ARBA" id="ARBA00022737"/>
    </source>
</evidence>
<dbReference type="CDD" id="cd22422">
    <property type="entry name" value="KH-I_BICC1_rpt3"/>
    <property type="match status" value="1"/>
</dbReference>
<dbReference type="SUPFAM" id="SSF47769">
    <property type="entry name" value="SAM/Pointed domain"/>
    <property type="match status" value="1"/>
</dbReference>
<proteinExistence type="inferred from homology"/>
<protein>
    <recommendedName>
        <fullName evidence="5">SAM domain-containing protein</fullName>
    </recommendedName>
</protein>
<dbReference type="Ensembl" id="ENSCSAVT00000008210.1">
    <property type="protein sequence ID" value="ENSCSAVP00000008102.1"/>
    <property type="gene ID" value="ENSCSAVG00000004820.1"/>
</dbReference>
<dbReference type="Gene3D" id="3.30.1370.10">
    <property type="entry name" value="K Homology domain, type 1"/>
    <property type="match status" value="2"/>
</dbReference>
<keyword evidence="3" id="KW-0694">RNA-binding</keyword>
<dbReference type="GO" id="GO:0003723">
    <property type="term" value="F:RNA binding"/>
    <property type="evidence" value="ECO:0007669"/>
    <property type="project" value="UniProtKB-UniRule"/>
</dbReference>
<dbReference type="Gene3D" id="1.10.150.50">
    <property type="entry name" value="Transcription Factor, Ets-1"/>
    <property type="match status" value="1"/>
</dbReference>
<dbReference type="PANTHER" id="PTHR10627:SF69">
    <property type="entry name" value="PROTEIN BICAUDAL C"/>
    <property type="match status" value="1"/>
</dbReference>
<dbReference type="SMART" id="SM00322">
    <property type="entry name" value="KH"/>
    <property type="match status" value="3"/>
</dbReference>
<reference evidence="6" key="3">
    <citation type="submission" date="2025-09" db="UniProtKB">
        <authorList>
            <consortium name="Ensembl"/>
        </authorList>
    </citation>
    <scope>IDENTIFICATION</scope>
</reference>
<dbReference type="InterPro" id="IPR036612">
    <property type="entry name" value="KH_dom_type_1_sf"/>
</dbReference>
<dbReference type="InterPro" id="IPR047553">
    <property type="entry name" value="BICC1_KH-I_rpt3"/>
</dbReference>
<dbReference type="InterPro" id="IPR004088">
    <property type="entry name" value="KH_dom_type_1"/>
</dbReference>
<dbReference type="InterPro" id="IPR054727">
    <property type="entry name" value="BICC1_KH"/>
</dbReference>
<accession>H2YRZ2</accession>
<evidence type="ECO:0000259" key="5">
    <source>
        <dbReference type="PROSITE" id="PS50105"/>
    </source>
</evidence>
<feature type="region of interest" description="Disordered" evidence="4">
    <location>
        <begin position="524"/>
        <end position="553"/>
    </location>
</feature>
<feature type="region of interest" description="Disordered" evidence="4">
    <location>
        <begin position="598"/>
        <end position="627"/>
    </location>
</feature>
<evidence type="ECO:0000256" key="3">
    <source>
        <dbReference type="PROSITE-ProRule" id="PRU00117"/>
    </source>
</evidence>
<evidence type="ECO:0000313" key="7">
    <source>
        <dbReference type="Proteomes" id="UP000007875"/>
    </source>
</evidence>
<reference evidence="6" key="2">
    <citation type="submission" date="2025-08" db="UniProtKB">
        <authorList>
            <consortium name="Ensembl"/>
        </authorList>
    </citation>
    <scope>IDENTIFICATION</scope>
</reference>
<dbReference type="Pfam" id="PF00536">
    <property type="entry name" value="SAM_1"/>
    <property type="match status" value="1"/>
</dbReference>
<dbReference type="eggNOG" id="KOG4374">
    <property type="taxonomic scope" value="Eukaryota"/>
</dbReference>
<dbReference type="InParanoid" id="H2YRZ2"/>
<dbReference type="Gene3D" id="3.30.310.270">
    <property type="match status" value="1"/>
</dbReference>
<dbReference type="Pfam" id="PF22985">
    <property type="entry name" value="KH_BICC1"/>
    <property type="match status" value="2"/>
</dbReference>
<evidence type="ECO:0000256" key="4">
    <source>
        <dbReference type="SAM" id="MobiDB-lite"/>
    </source>
</evidence>
<dbReference type="PROSITE" id="PS50084">
    <property type="entry name" value="KH_TYPE_1"/>
    <property type="match status" value="2"/>
</dbReference>
<evidence type="ECO:0000256" key="1">
    <source>
        <dbReference type="ARBA" id="ARBA00007662"/>
    </source>
</evidence>
<dbReference type="Pfam" id="PF24234">
    <property type="entry name" value="KH_BICC1_1st"/>
    <property type="match status" value="1"/>
</dbReference>
<dbReference type="GO" id="GO:0005737">
    <property type="term" value="C:cytoplasm"/>
    <property type="evidence" value="ECO:0007669"/>
    <property type="project" value="TreeGrafter"/>
</dbReference>
<keyword evidence="2" id="KW-0677">Repeat</keyword>
<comment type="similarity">
    <text evidence="1">Belongs to the BicC family.</text>
</comment>
<name>H2YRZ2_CIOSA</name>
<dbReference type="GeneTree" id="ENSGT00940000156276"/>
<dbReference type="InterPro" id="IPR004087">
    <property type="entry name" value="KH_dom"/>
</dbReference>
<dbReference type="CDD" id="cd22420">
    <property type="entry name" value="KH-I_BICC1_rpt1"/>
    <property type="match status" value="1"/>
</dbReference>
<dbReference type="InterPro" id="IPR047554">
    <property type="entry name" value="BICC1_KH-I_rpt2"/>
</dbReference>
<feature type="compositionally biased region" description="Low complexity" evidence="4">
    <location>
        <begin position="598"/>
        <end position="613"/>
    </location>
</feature>
<dbReference type="PROSITE" id="PS50105">
    <property type="entry name" value="SAM_DOMAIN"/>
    <property type="match status" value="1"/>
</dbReference>
<feature type="region of interest" description="Disordered" evidence="4">
    <location>
        <begin position="565"/>
        <end position="584"/>
    </location>
</feature>
<keyword evidence="7" id="KW-1185">Reference proteome</keyword>
<dbReference type="InterPro" id="IPR001660">
    <property type="entry name" value="SAM"/>
</dbReference>
<dbReference type="OMA" id="SNCIELH"/>
<dbReference type="SUPFAM" id="SSF54791">
    <property type="entry name" value="Eukaryotic type KH-domain (KH-domain type I)"/>
    <property type="match status" value="2"/>
</dbReference>
<dbReference type="CDD" id="cd22421">
    <property type="entry name" value="KH-I_BICC1_rpt2"/>
    <property type="match status" value="1"/>
</dbReference>
<dbReference type="Pfam" id="PF00013">
    <property type="entry name" value="KH_1"/>
    <property type="match status" value="2"/>
</dbReference>
<dbReference type="PANTHER" id="PTHR10627">
    <property type="entry name" value="SCP160"/>
    <property type="match status" value="1"/>
</dbReference>
<dbReference type="Proteomes" id="UP000007875">
    <property type="component" value="Unassembled WGS sequence"/>
</dbReference>
<dbReference type="AlphaFoldDB" id="H2YRZ2"/>
<dbReference type="eggNOG" id="KOG2208">
    <property type="taxonomic scope" value="Eukaryota"/>
</dbReference>
<dbReference type="InterPro" id="IPR013761">
    <property type="entry name" value="SAM/pointed_sf"/>
</dbReference>
<feature type="domain" description="SAM" evidence="5">
    <location>
        <begin position="828"/>
        <end position="881"/>
    </location>
</feature>
<organism evidence="6 7">
    <name type="scientific">Ciona savignyi</name>
    <name type="common">Pacific transparent sea squirt</name>
    <dbReference type="NCBI Taxonomy" id="51511"/>
    <lineage>
        <taxon>Eukaryota</taxon>
        <taxon>Metazoa</taxon>
        <taxon>Chordata</taxon>
        <taxon>Tunicata</taxon>
        <taxon>Ascidiacea</taxon>
        <taxon>Phlebobranchia</taxon>
        <taxon>Cionidae</taxon>
        <taxon>Ciona</taxon>
    </lineage>
</organism>
<sequence length="881" mass="97747">DPDLIEERFRVDRRKLEQMLQAAASGQGQGGEDFFNEIMEATSTNITWPSKLKIGAKSKKDPHIKVAGKQENVSKAKEMVMKVLDTKCTRVTLKMDVSHNEHSHVIGKGGNNIKRVMEETGCHIHFPDSNRTSSAEKSNQVSIAGQPMGVESARSMIRDLLPIVISFDLSMTGAIPDPNSPPIQHIVLTHNISVQFKQRAKVYCTTCTIRGSNDNVTGLLEGSKKLMQHLTGSIVPVSSQIEVAPQQHAYMLGKDASNVKHIMHRTGAQIRFPDPNSLPKKSTIYVNGAVEAVLMARQRLMGCLPLVLMFDMKQEGQEAVKNCHLMETLDVFISIKLKPKQPSKSVIVKSVERNIHNMFEARRQLLDLPTSGLKTSPAPASPQPISMQPPNAVTSANPVIPLMNGAMSPISRTVTPVNPMLQNWSNSPMISPAQSPYPMSQQVSQYATVAAIHAQQQQHLILQAQLNAQQQQLTAAVIASGNPSRGSSIAGSPPLLARQDGSDLQGPNIPISVAQQVRSPNDVEYGYTSRSSFSDRQPNRGNPRIEPPRHYDENEGLIDESWAETDGAPMNKYHPYESEPGNISSNVRGKQNLLSVYRSPSSSASSAELQTSLRGMHRSPTRGQYLHPDRAMYDQPVDSSSLYEGVKNAYIRCKILSYILLCQLLSASNFTSNKKLTELDYESRRQVAYKAMQHRPVATEIRKPTDTWSGLGFSLSMPNNQLKQEKEKYKLNLTTTYESAEMNHLAMSQDLANSSKGSSALSSWRERNNRNLSHSLHSKVGNLANSMPKRKQHSTCQLFVELQRWFEILAALSVLSDTHLGGQSNCIELHDLLRHLNLEKYSEVFTKQEVDLQTFLTLTESDLTELGITIFGPKKKILMAI</sequence>
<reference evidence="7" key="1">
    <citation type="submission" date="2003-08" db="EMBL/GenBank/DDBJ databases">
        <authorList>
            <person name="Birren B."/>
            <person name="Nusbaum C."/>
            <person name="Abebe A."/>
            <person name="Abouelleil A."/>
            <person name="Adekoya E."/>
            <person name="Ait-zahra M."/>
            <person name="Allen N."/>
            <person name="Allen T."/>
            <person name="An P."/>
            <person name="Anderson M."/>
            <person name="Anderson S."/>
            <person name="Arachchi H."/>
            <person name="Armbruster J."/>
            <person name="Bachantsang P."/>
            <person name="Baldwin J."/>
            <person name="Barry A."/>
            <person name="Bayul T."/>
            <person name="Blitshsteyn B."/>
            <person name="Bloom T."/>
            <person name="Blye J."/>
            <person name="Boguslavskiy L."/>
            <person name="Borowsky M."/>
            <person name="Boukhgalter B."/>
            <person name="Brunache A."/>
            <person name="Butler J."/>
            <person name="Calixte N."/>
            <person name="Calvo S."/>
            <person name="Camarata J."/>
            <person name="Campo K."/>
            <person name="Chang J."/>
            <person name="Cheshatsang Y."/>
            <person name="Citroen M."/>
            <person name="Collymore A."/>
            <person name="Considine T."/>
            <person name="Cook A."/>
            <person name="Cooke P."/>
            <person name="Corum B."/>
            <person name="Cuomo C."/>
            <person name="David R."/>
            <person name="Dawoe T."/>
            <person name="Degray S."/>
            <person name="Dodge S."/>
            <person name="Dooley K."/>
            <person name="Dorje P."/>
            <person name="Dorjee K."/>
            <person name="Dorris L."/>
            <person name="Duffey N."/>
            <person name="Dupes A."/>
            <person name="Elkins T."/>
            <person name="Engels R."/>
            <person name="Erickson J."/>
            <person name="Farina A."/>
            <person name="Faro S."/>
            <person name="Ferreira P."/>
            <person name="Fischer H."/>
            <person name="Fitzgerald M."/>
            <person name="Foley K."/>
            <person name="Gage D."/>
            <person name="Galagan J."/>
            <person name="Gearin G."/>
            <person name="Gnerre S."/>
            <person name="Gnirke A."/>
            <person name="Goyette A."/>
            <person name="Graham J."/>
            <person name="Grandbois E."/>
            <person name="Gyaltsen K."/>
            <person name="Hafez N."/>
            <person name="Hagopian D."/>
            <person name="Hagos B."/>
            <person name="Hall J."/>
            <person name="Hatcher B."/>
            <person name="Heller A."/>
            <person name="Higgins H."/>
            <person name="Honan T."/>
            <person name="Horn A."/>
            <person name="Houde N."/>
            <person name="Hughes L."/>
            <person name="Hulme W."/>
            <person name="Husby E."/>
            <person name="Iliev I."/>
            <person name="Jaffe D."/>
            <person name="Jones C."/>
            <person name="Kamal M."/>
            <person name="Kamat A."/>
            <person name="Kamvysselis M."/>
            <person name="Karlsson E."/>
            <person name="Kells C."/>
            <person name="Kieu A."/>
            <person name="Kisner P."/>
            <person name="Kodira C."/>
            <person name="Kulbokas E."/>
            <person name="Labutti K."/>
            <person name="Lama D."/>
            <person name="Landers T."/>
            <person name="Leger J."/>
            <person name="Levine S."/>
            <person name="Lewis D."/>
            <person name="Lewis T."/>
            <person name="Lindblad-toh K."/>
            <person name="Liu X."/>
            <person name="Lokyitsang T."/>
            <person name="Lokyitsang Y."/>
            <person name="Lucien O."/>
            <person name="Lui A."/>
            <person name="Ma L.J."/>
            <person name="Mabbitt R."/>
            <person name="Macdonald J."/>
            <person name="Maclean C."/>
            <person name="Major J."/>
            <person name="Manning J."/>
            <person name="Marabella R."/>
            <person name="Maru K."/>
            <person name="Matthews C."/>
            <person name="Mauceli E."/>
            <person name="Mccarthy M."/>
            <person name="Mcdonough S."/>
            <person name="Mcghee T."/>
            <person name="Meldrim J."/>
            <person name="Meneus L."/>
            <person name="Mesirov J."/>
            <person name="Mihalev A."/>
            <person name="Mihova T."/>
            <person name="Mikkelsen T."/>
            <person name="Mlenga V."/>
            <person name="Moru K."/>
            <person name="Mozes J."/>
            <person name="Mulrain L."/>
            <person name="Munson G."/>
            <person name="Naylor J."/>
            <person name="Newes C."/>
            <person name="Nguyen C."/>
            <person name="Nguyen N."/>
            <person name="Nguyen T."/>
            <person name="Nicol R."/>
            <person name="Nielsen C."/>
            <person name="Nizzari M."/>
            <person name="Norbu C."/>
            <person name="Norbu N."/>
            <person name="O'donnell P."/>
            <person name="Okoawo O."/>
            <person name="O'leary S."/>
            <person name="Omotosho B."/>
            <person name="O'neill K."/>
            <person name="Osman S."/>
            <person name="Parker S."/>
            <person name="Perrin D."/>
            <person name="Phunkhang P."/>
            <person name="Piqani B."/>
            <person name="Purcell S."/>
            <person name="Rachupka T."/>
            <person name="Ramasamy U."/>
            <person name="Rameau R."/>
            <person name="Ray V."/>
            <person name="Raymond C."/>
            <person name="Retta R."/>
            <person name="Richardson S."/>
            <person name="Rise C."/>
            <person name="Rodriguez J."/>
            <person name="Rogers J."/>
            <person name="Rogov P."/>
            <person name="Rutman M."/>
            <person name="Schupbach R."/>
            <person name="Seaman C."/>
            <person name="Settipalli S."/>
            <person name="Sharpe T."/>
            <person name="Sheridan J."/>
            <person name="Sherpa N."/>
            <person name="Shi J."/>
            <person name="Smirnov S."/>
            <person name="Smith C."/>
            <person name="Sougnez C."/>
            <person name="Spencer B."/>
            <person name="Stalker J."/>
            <person name="Stange-thomann N."/>
            <person name="Stavropoulos S."/>
            <person name="Stetson K."/>
            <person name="Stone C."/>
            <person name="Stone S."/>
            <person name="Stubbs M."/>
            <person name="Talamas J."/>
            <person name="Tchuinga P."/>
            <person name="Tenzing P."/>
            <person name="Tesfaye S."/>
            <person name="Theodore J."/>
            <person name="Thoulutsang Y."/>
            <person name="Topham K."/>
            <person name="Towey S."/>
            <person name="Tsamla T."/>
            <person name="Tsomo N."/>
            <person name="Vallee D."/>
            <person name="Vassiliev H."/>
            <person name="Venkataraman V."/>
            <person name="Vinson J."/>
            <person name="Vo A."/>
            <person name="Wade C."/>
            <person name="Wang S."/>
            <person name="Wangchuk T."/>
            <person name="Wangdi T."/>
            <person name="Whittaker C."/>
            <person name="Wilkinson J."/>
            <person name="Wu Y."/>
            <person name="Wyman D."/>
            <person name="Yadav S."/>
            <person name="Yang S."/>
            <person name="Yang X."/>
            <person name="Yeager S."/>
            <person name="Yee E."/>
            <person name="Young G."/>
            <person name="Zainoun J."/>
            <person name="Zembeck L."/>
            <person name="Zimmer A."/>
            <person name="Zody M."/>
            <person name="Lander E."/>
        </authorList>
    </citation>
    <scope>NUCLEOTIDE SEQUENCE [LARGE SCALE GENOMIC DNA]</scope>
</reference>
<dbReference type="STRING" id="51511.ENSCSAVP00000008102"/>
<dbReference type="SMART" id="SM00454">
    <property type="entry name" value="SAM"/>
    <property type="match status" value="1"/>
</dbReference>
<feature type="compositionally biased region" description="Polar residues" evidence="4">
    <location>
        <begin position="528"/>
        <end position="540"/>
    </location>
</feature>
<feature type="region of interest" description="Disordered" evidence="4">
    <location>
        <begin position="482"/>
        <end position="506"/>
    </location>
</feature>
<evidence type="ECO:0000313" key="6">
    <source>
        <dbReference type="Ensembl" id="ENSCSAVP00000008102.1"/>
    </source>
</evidence>